<dbReference type="Proteomes" id="UP000291020">
    <property type="component" value="Unassembled WGS sequence"/>
</dbReference>
<accession>A0A452IHZ0</accession>
<proteinExistence type="predicted"/>
<dbReference type="STRING" id="38772.ENSGAGP00000027453"/>
<evidence type="ECO:0008006" key="3">
    <source>
        <dbReference type="Google" id="ProtNLM"/>
    </source>
</evidence>
<reference evidence="2" key="1">
    <citation type="journal article" date="2017" name="PLoS ONE">
        <title>The Agassiz's desert tortoise genome provides a resource for the conservation of a threatened species.</title>
        <authorList>
            <person name="Tollis M."/>
            <person name="DeNardo D.F."/>
            <person name="Cornelius J.A."/>
            <person name="Dolby G.A."/>
            <person name="Edwards T."/>
            <person name="Henen B.T."/>
            <person name="Karl A.E."/>
            <person name="Murphy R.W."/>
            <person name="Kusumi K."/>
        </authorList>
    </citation>
    <scope>NUCLEOTIDE SEQUENCE [LARGE SCALE GENOMIC DNA]</scope>
</reference>
<evidence type="ECO:0000313" key="1">
    <source>
        <dbReference type="Ensembl" id="ENSGAGP00000027453.1"/>
    </source>
</evidence>
<reference evidence="1" key="2">
    <citation type="submission" date="2025-08" db="UniProtKB">
        <authorList>
            <consortium name="Ensembl"/>
        </authorList>
    </citation>
    <scope>IDENTIFICATION</scope>
</reference>
<keyword evidence="2" id="KW-1185">Reference proteome</keyword>
<evidence type="ECO:0000313" key="2">
    <source>
        <dbReference type="Proteomes" id="UP000291020"/>
    </source>
</evidence>
<dbReference type="AlphaFoldDB" id="A0A452IHZ0"/>
<dbReference type="Ensembl" id="ENSGAGT00000031184.1">
    <property type="protein sequence ID" value="ENSGAGP00000027453.1"/>
    <property type="gene ID" value="ENSGAGG00000019956.1"/>
</dbReference>
<protein>
    <recommendedName>
        <fullName evidence="3">Thioredoxin domain-containing protein</fullName>
    </recommendedName>
</protein>
<reference evidence="1" key="3">
    <citation type="submission" date="2025-09" db="UniProtKB">
        <authorList>
            <consortium name="Ensembl"/>
        </authorList>
    </citation>
    <scope>IDENTIFICATION</scope>
</reference>
<sequence length="64" mass="7145">MNLSGKGKAGKVDCQAYAHTCQTAGIRAYPTVKFYLYQRAKVNITLNMIHTNHDLRTSMGQTQV</sequence>
<dbReference type="SUPFAM" id="SSF52833">
    <property type="entry name" value="Thioredoxin-like"/>
    <property type="match status" value="1"/>
</dbReference>
<name>A0A452IHZ0_9SAUR</name>
<dbReference type="InterPro" id="IPR036249">
    <property type="entry name" value="Thioredoxin-like_sf"/>
</dbReference>
<dbReference type="Gene3D" id="3.40.30.10">
    <property type="entry name" value="Glutaredoxin"/>
    <property type="match status" value="1"/>
</dbReference>
<organism evidence="1 2">
    <name type="scientific">Gopherus agassizii</name>
    <name type="common">Agassiz's desert tortoise</name>
    <dbReference type="NCBI Taxonomy" id="38772"/>
    <lineage>
        <taxon>Eukaryota</taxon>
        <taxon>Metazoa</taxon>
        <taxon>Chordata</taxon>
        <taxon>Craniata</taxon>
        <taxon>Vertebrata</taxon>
        <taxon>Euteleostomi</taxon>
        <taxon>Archelosauria</taxon>
        <taxon>Testudinata</taxon>
        <taxon>Testudines</taxon>
        <taxon>Cryptodira</taxon>
        <taxon>Durocryptodira</taxon>
        <taxon>Testudinoidea</taxon>
        <taxon>Testudinidae</taxon>
        <taxon>Gopherus</taxon>
    </lineage>
</organism>